<dbReference type="STRING" id="390807.SAMN04488095_2477"/>
<dbReference type="Proteomes" id="UP000199110">
    <property type="component" value="Unassembled WGS sequence"/>
</dbReference>
<gene>
    <name evidence="2" type="ORF">SAMN04488095_2477</name>
</gene>
<accession>A0A1I3QA37</accession>
<proteinExistence type="predicted"/>
<organism evidence="2 3">
    <name type="scientific">Jannaschia pohangensis</name>
    <dbReference type="NCBI Taxonomy" id="390807"/>
    <lineage>
        <taxon>Bacteria</taxon>
        <taxon>Pseudomonadati</taxon>
        <taxon>Pseudomonadota</taxon>
        <taxon>Alphaproteobacteria</taxon>
        <taxon>Rhodobacterales</taxon>
        <taxon>Roseobacteraceae</taxon>
        <taxon>Jannaschia</taxon>
    </lineage>
</organism>
<evidence type="ECO:0000313" key="2">
    <source>
        <dbReference type="EMBL" id="SFJ31124.1"/>
    </source>
</evidence>
<reference evidence="2 3" key="1">
    <citation type="submission" date="2016-10" db="EMBL/GenBank/DDBJ databases">
        <authorList>
            <person name="de Groot N.N."/>
        </authorList>
    </citation>
    <scope>NUCLEOTIDE SEQUENCE [LARGE SCALE GENOMIC DNA]</scope>
    <source>
        <strain evidence="2 3">DSM 19073</strain>
    </source>
</reference>
<protein>
    <recommendedName>
        <fullName evidence="4">Arginine transporter</fullName>
    </recommendedName>
</protein>
<evidence type="ECO:0000313" key="3">
    <source>
        <dbReference type="Proteomes" id="UP000199110"/>
    </source>
</evidence>
<evidence type="ECO:0000256" key="1">
    <source>
        <dbReference type="SAM" id="MobiDB-lite"/>
    </source>
</evidence>
<evidence type="ECO:0008006" key="4">
    <source>
        <dbReference type="Google" id="ProtNLM"/>
    </source>
</evidence>
<dbReference type="EMBL" id="FORA01000003">
    <property type="protein sequence ID" value="SFJ31124.1"/>
    <property type="molecule type" value="Genomic_DNA"/>
</dbReference>
<dbReference type="PROSITE" id="PS51257">
    <property type="entry name" value="PROKAR_LIPOPROTEIN"/>
    <property type="match status" value="1"/>
</dbReference>
<feature type="compositionally biased region" description="Basic and acidic residues" evidence="1">
    <location>
        <begin position="71"/>
        <end position="94"/>
    </location>
</feature>
<keyword evidence="3" id="KW-1185">Reference proteome</keyword>
<sequence length="115" mass="12439">MNPIKTIALLGLVVGLSACGGGGRLDTPTAARSFATGPIFDACLRAGRTAASRSLCGCVQASADQSLTRGEQSRATRFFRDPHLAQETRQSDRPGDERYWKRYRAFVETAERSCA</sequence>
<dbReference type="AlphaFoldDB" id="A0A1I3QA37"/>
<name>A0A1I3QA37_9RHOB</name>
<feature type="region of interest" description="Disordered" evidence="1">
    <location>
        <begin position="70"/>
        <end position="94"/>
    </location>
</feature>
<dbReference type="RefSeq" id="WP_175484901.1">
    <property type="nucleotide sequence ID" value="NZ_FORA01000003.1"/>
</dbReference>